<sequence length="243" mass="28318">MLSWITKHKVKAIMVIVSIICLFGFVPLLINHLYKTPAPVKLFQMKWEASDALSFYGSVLGFLGSFLLGAVSVFQNKQLHNEMREREEKYRWEEKELLYRPQFYLYDVTTPCGDSQRDIHGIWEIKIPLPVPEGSSEIAKLTLKVTNGRYIHDYHDYGKLYYYDQIPQIPFYKAGENIPVDGSLSIILTEEQCSQDGILHFVFVCKNELNIKYRQIIPFNIQHTPQYISIRIHELGPVQLCEK</sequence>
<evidence type="ECO:0000313" key="2">
    <source>
        <dbReference type="EMBL" id="MBM6924287.1"/>
    </source>
</evidence>
<keyword evidence="1" id="KW-0812">Transmembrane</keyword>
<gene>
    <name evidence="2" type="ORF">H9X81_11390</name>
</gene>
<keyword evidence="3" id="KW-1185">Reference proteome</keyword>
<keyword evidence="1" id="KW-1133">Transmembrane helix</keyword>
<proteinExistence type="predicted"/>
<reference evidence="2 3" key="1">
    <citation type="journal article" date="2021" name="Sci. Rep.">
        <title>The distribution of antibiotic resistance genes in chicken gut microbiota commensals.</title>
        <authorList>
            <person name="Juricova H."/>
            <person name="Matiasovicova J."/>
            <person name="Kubasova T."/>
            <person name="Cejkova D."/>
            <person name="Rychlik I."/>
        </authorList>
    </citation>
    <scope>NUCLEOTIDE SEQUENCE [LARGE SCALE GENOMIC DNA]</scope>
    <source>
        <strain evidence="2 3">An564</strain>
    </source>
</reference>
<dbReference type="RefSeq" id="WP_204722140.1">
    <property type="nucleotide sequence ID" value="NZ_JACSNR010000017.1"/>
</dbReference>
<dbReference type="EMBL" id="JACSNR010000017">
    <property type="protein sequence ID" value="MBM6924287.1"/>
    <property type="molecule type" value="Genomic_DNA"/>
</dbReference>
<protein>
    <recommendedName>
        <fullName evidence="4">Lipoprotein</fullName>
    </recommendedName>
</protein>
<name>A0ABS2GPA3_9FIRM</name>
<comment type="caution">
    <text evidence="2">The sequence shown here is derived from an EMBL/GenBank/DDBJ whole genome shotgun (WGS) entry which is preliminary data.</text>
</comment>
<evidence type="ECO:0000313" key="3">
    <source>
        <dbReference type="Proteomes" id="UP000724149"/>
    </source>
</evidence>
<evidence type="ECO:0008006" key="4">
    <source>
        <dbReference type="Google" id="ProtNLM"/>
    </source>
</evidence>
<feature type="transmembrane region" description="Helical" evidence="1">
    <location>
        <begin position="12"/>
        <end position="34"/>
    </location>
</feature>
<keyword evidence="1" id="KW-0472">Membrane</keyword>
<dbReference type="Proteomes" id="UP000724149">
    <property type="component" value="Unassembled WGS sequence"/>
</dbReference>
<organism evidence="2 3">
    <name type="scientific">Hydrogenoanaerobacterium saccharovorans</name>
    <dbReference type="NCBI Taxonomy" id="474960"/>
    <lineage>
        <taxon>Bacteria</taxon>
        <taxon>Bacillati</taxon>
        <taxon>Bacillota</taxon>
        <taxon>Clostridia</taxon>
        <taxon>Eubacteriales</taxon>
        <taxon>Oscillospiraceae</taxon>
        <taxon>Hydrogenoanaerobacterium</taxon>
    </lineage>
</organism>
<evidence type="ECO:0000256" key="1">
    <source>
        <dbReference type="SAM" id="Phobius"/>
    </source>
</evidence>
<accession>A0ABS2GPA3</accession>
<feature type="transmembrane region" description="Helical" evidence="1">
    <location>
        <begin position="54"/>
        <end position="74"/>
    </location>
</feature>